<organism evidence="1">
    <name type="scientific">Arundo donax</name>
    <name type="common">Giant reed</name>
    <name type="synonym">Donax arundinaceus</name>
    <dbReference type="NCBI Taxonomy" id="35708"/>
    <lineage>
        <taxon>Eukaryota</taxon>
        <taxon>Viridiplantae</taxon>
        <taxon>Streptophyta</taxon>
        <taxon>Embryophyta</taxon>
        <taxon>Tracheophyta</taxon>
        <taxon>Spermatophyta</taxon>
        <taxon>Magnoliopsida</taxon>
        <taxon>Liliopsida</taxon>
        <taxon>Poales</taxon>
        <taxon>Poaceae</taxon>
        <taxon>PACMAD clade</taxon>
        <taxon>Arundinoideae</taxon>
        <taxon>Arundineae</taxon>
        <taxon>Arundo</taxon>
    </lineage>
</organism>
<evidence type="ECO:0000313" key="1">
    <source>
        <dbReference type="EMBL" id="JAD43781.1"/>
    </source>
</evidence>
<name>A0A0A8ZY67_ARUDO</name>
<dbReference type="AlphaFoldDB" id="A0A0A8ZY67"/>
<dbReference type="EMBL" id="GBRH01254114">
    <property type="protein sequence ID" value="JAD43781.1"/>
    <property type="molecule type" value="Transcribed_RNA"/>
</dbReference>
<sequence length="16" mass="1872">MLVKEFGGDYNCSMDY</sequence>
<reference evidence="1" key="1">
    <citation type="submission" date="2014-09" db="EMBL/GenBank/DDBJ databases">
        <authorList>
            <person name="Magalhaes I.L.F."/>
            <person name="Oliveira U."/>
            <person name="Santos F.R."/>
            <person name="Vidigal T.H.D.A."/>
            <person name="Brescovit A.D."/>
            <person name="Santos A.J."/>
        </authorList>
    </citation>
    <scope>NUCLEOTIDE SEQUENCE</scope>
    <source>
        <tissue evidence="1">Shoot tissue taken approximately 20 cm above the soil surface</tissue>
    </source>
</reference>
<accession>A0A0A8ZY67</accession>
<proteinExistence type="predicted"/>
<reference evidence="1" key="2">
    <citation type="journal article" date="2015" name="Data Brief">
        <title>Shoot transcriptome of the giant reed, Arundo donax.</title>
        <authorList>
            <person name="Barrero R.A."/>
            <person name="Guerrero F.D."/>
            <person name="Moolhuijzen P."/>
            <person name="Goolsby J.A."/>
            <person name="Tidwell J."/>
            <person name="Bellgard S.E."/>
            <person name="Bellgard M.I."/>
        </authorList>
    </citation>
    <scope>NUCLEOTIDE SEQUENCE</scope>
    <source>
        <tissue evidence="1">Shoot tissue taken approximately 20 cm above the soil surface</tissue>
    </source>
</reference>
<protein>
    <submittedName>
        <fullName evidence="1">Uncharacterized protein</fullName>
    </submittedName>
</protein>